<keyword evidence="2" id="KW-1003">Cell membrane</keyword>
<evidence type="ECO:0000256" key="6">
    <source>
        <dbReference type="ARBA" id="ARBA00023315"/>
    </source>
</evidence>
<dbReference type="EMBL" id="BONC01000061">
    <property type="protein sequence ID" value="GIF60180.1"/>
    <property type="molecule type" value="Genomic_DNA"/>
</dbReference>
<gene>
    <name evidence="7" type="ORF">Air01nite_62750</name>
</gene>
<accession>A0ABQ4CBP3</accession>
<name>A0ABQ4CBP3_9ACTN</name>
<dbReference type="Pfam" id="PF03279">
    <property type="entry name" value="Lip_A_acyltrans"/>
    <property type="match status" value="1"/>
</dbReference>
<comment type="caution">
    <text evidence="7">The sequence shown here is derived from an EMBL/GenBank/DDBJ whole genome shotgun (WGS) entry which is preliminary data.</text>
</comment>
<dbReference type="NCBIfam" id="NF005919">
    <property type="entry name" value="PRK07920.1"/>
    <property type="match status" value="1"/>
</dbReference>
<keyword evidence="3" id="KW-0997">Cell inner membrane</keyword>
<comment type="subcellular location">
    <subcellularLocation>
        <location evidence="1">Cell inner membrane</location>
    </subcellularLocation>
</comment>
<reference evidence="7 8" key="1">
    <citation type="submission" date="2021-01" db="EMBL/GenBank/DDBJ databases">
        <title>Whole genome shotgun sequence of Asanoa iriomotensis NBRC 100142.</title>
        <authorList>
            <person name="Komaki H."/>
            <person name="Tamura T."/>
        </authorList>
    </citation>
    <scope>NUCLEOTIDE SEQUENCE [LARGE SCALE GENOMIC DNA]</scope>
    <source>
        <strain evidence="7 8">NBRC 100142</strain>
    </source>
</reference>
<evidence type="ECO:0000256" key="5">
    <source>
        <dbReference type="ARBA" id="ARBA00023136"/>
    </source>
</evidence>
<dbReference type="InterPro" id="IPR004960">
    <property type="entry name" value="LipA_acyltrans"/>
</dbReference>
<evidence type="ECO:0000256" key="4">
    <source>
        <dbReference type="ARBA" id="ARBA00022679"/>
    </source>
</evidence>
<organism evidence="7 8">
    <name type="scientific">Asanoa iriomotensis</name>
    <dbReference type="NCBI Taxonomy" id="234613"/>
    <lineage>
        <taxon>Bacteria</taxon>
        <taxon>Bacillati</taxon>
        <taxon>Actinomycetota</taxon>
        <taxon>Actinomycetes</taxon>
        <taxon>Micromonosporales</taxon>
        <taxon>Micromonosporaceae</taxon>
        <taxon>Asanoa</taxon>
    </lineage>
</organism>
<dbReference type="PANTHER" id="PTHR30606:SF10">
    <property type="entry name" value="PHOSPHATIDYLINOSITOL MANNOSIDE ACYLTRANSFERASE"/>
    <property type="match status" value="1"/>
</dbReference>
<dbReference type="RefSeq" id="WP_203706997.1">
    <property type="nucleotide sequence ID" value="NZ_BAAALU010000003.1"/>
</dbReference>
<evidence type="ECO:0000256" key="2">
    <source>
        <dbReference type="ARBA" id="ARBA00022475"/>
    </source>
</evidence>
<protein>
    <submittedName>
        <fullName evidence="7">Phosphatidylinositol mannoside acyltransferase</fullName>
    </submittedName>
</protein>
<proteinExistence type="predicted"/>
<dbReference type="PANTHER" id="PTHR30606">
    <property type="entry name" value="LIPID A BIOSYNTHESIS LAUROYL ACYLTRANSFERASE"/>
    <property type="match status" value="1"/>
</dbReference>
<keyword evidence="8" id="KW-1185">Reference proteome</keyword>
<dbReference type="GO" id="GO:0016746">
    <property type="term" value="F:acyltransferase activity"/>
    <property type="evidence" value="ECO:0007669"/>
    <property type="project" value="UniProtKB-KW"/>
</dbReference>
<keyword evidence="6 7" id="KW-0012">Acyltransferase</keyword>
<keyword evidence="4" id="KW-0808">Transferase</keyword>
<evidence type="ECO:0000313" key="8">
    <source>
        <dbReference type="Proteomes" id="UP000624325"/>
    </source>
</evidence>
<evidence type="ECO:0000256" key="1">
    <source>
        <dbReference type="ARBA" id="ARBA00004533"/>
    </source>
</evidence>
<evidence type="ECO:0000313" key="7">
    <source>
        <dbReference type="EMBL" id="GIF60180.1"/>
    </source>
</evidence>
<keyword evidence="5" id="KW-0472">Membrane</keyword>
<dbReference type="CDD" id="cd07984">
    <property type="entry name" value="LPLAT_LABLAT-like"/>
    <property type="match status" value="1"/>
</dbReference>
<sequence>MNPVDLGYAAGWKLVRGMPEPVARGLFNAAADYAHRKDGKGTQRLRGNLRRVVGPDMPDEELDEVVRAGLRSYARYWKEAFRLPSRTHQQHLDDFRVANWQMLVELMNTDGGGVIMALSHSGNWDTAGAWVTAMGWKLTTVMERLKPESVFERFVEFRRSIGMEILPLTGGERPPFDILVDRLQAGAVVPLLADRDLSARGVEVDFFGGRTRMPSGPALLAIRTGKPLLVIDLWYDEESLRGYVNHRVEIPGPETGTLRERVSAVTQEMASKFEASIARHPQDWHMLQRLWLDKPPAPEV</sequence>
<dbReference type="Proteomes" id="UP000624325">
    <property type="component" value="Unassembled WGS sequence"/>
</dbReference>
<evidence type="ECO:0000256" key="3">
    <source>
        <dbReference type="ARBA" id="ARBA00022519"/>
    </source>
</evidence>